<dbReference type="EMBL" id="BMMZ01000007">
    <property type="protein sequence ID" value="GGL69180.1"/>
    <property type="molecule type" value="Genomic_DNA"/>
</dbReference>
<comment type="similarity">
    <text evidence="1">Belongs to the FAD-binding oxidoreductase/transferase type 4 family.</text>
</comment>
<comment type="caution">
    <text evidence="11">The sequence shown here is derived from an EMBL/GenBank/DDBJ whole genome shotgun (WGS) entry which is preliminary data.</text>
</comment>
<dbReference type="Gene3D" id="3.30.300.330">
    <property type="match status" value="1"/>
</dbReference>
<dbReference type="InterPro" id="IPR016166">
    <property type="entry name" value="FAD-bd_PCMH"/>
</dbReference>
<dbReference type="SUPFAM" id="SSF55103">
    <property type="entry name" value="FAD-linked oxidases, C-terminal domain"/>
    <property type="match status" value="1"/>
</dbReference>
<dbReference type="PANTHER" id="PTHR46568:SF1">
    <property type="entry name" value="ALKYLDIHYDROXYACETONEPHOSPHATE SYNTHASE, PEROXISOMAL"/>
    <property type="match status" value="1"/>
</dbReference>
<dbReference type="Gene3D" id="3.30.70.3450">
    <property type="match status" value="1"/>
</dbReference>
<protein>
    <submittedName>
        <fullName evidence="11">Dehydrogenase</fullName>
    </submittedName>
</protein>
<evidence type="ECO:0000256" key="6">
    <source>
        <dbReference type="PIRSR" id="PIRSR625650-2"/>
    </source>
</evidence>
<evidence type="ECO:0000256" key="1">
    <source>
        <dbReference type="ARBA" id="ARBA00008000"/>
    </source>
</evidence>
<dbReference type="InterPro" id="IPR006094">
    <property type="entry name" value="Oxid_FAD_bind_N"/>
</dbReference>
<dbReference type="GO" id="GO:0008610">
    <property type="term" value="P:lipid biosynthetic process"/>
    <property type="evidence" value="ECO:0007669"/>
    <property type="project" value="InterPro"/>
</dbReference>
<dbReference type="InterPro" id="IPR004113">
    <property type="entry name" value="FAD-bd_oxidored_4_C"/>
</dbReference>
<feature type="binding site" evidence="7">
    <location>
        <begin position="290"/>
        <end position="296"/>
    </location>
    <ligand>
        <name>FAD</name>
        <dbReference type="ChEBI" id="CHEBI:57692"/>
    </ligand>
</feature>
<evidence type="ECO:0000256" key="9">
    <source>
        <dbReference type="SAM" id="MobiDB-lite"/>
    </source>
</evidence>
<keyword evidence="4" id="KW-0560">Oxidoreductase</keyword>
<dbReference type="Proteomes" id="UP000613840">
    <property type="component" value="Unassembled WGS sequence"/>
</dbReference>
<sequence>MTTPPSTDRPDTDRPTATHNPASGVKHMKWWGWGVEGVAFHFDDKPKFAPFVKQAVGLDLSGEAPPASVDFSTLTVPAPKISDDLLTELRGVVGSENVISDDEPRVVHTYGKSIRDLLRIRSGDLPRVPDVVAYPGDEDEVQRIVDLAVAADAVLIPFGGGSNISGSLQPPAGETRTVISLDMGRLNKVLDVDEDSGLARIQAGAQGPDLEEQLNKRGWTVGHFPDSFNHSTIGGWVATRSSGMQSDKFGDISDITRGVRVATPSGPLVLRPLPSTSTGPSVREMILGSEGRLGVITAVSAQVHRLPEERVILAYFYPTFDAGLEAMHDISLLDSRPSITRVSDAGETGFTLATAKKTSVGQTVLFKVLQRRGWDLDKMCLSFVGFEGTKAHVARQQAAVKEIVKKHGGMGVGKGPGVLYDQKKFDTPYIRDFLLDWGGAADVSETAAPWSRLKDVYYNTIDAAKQAYKELGIDPGWVMCHLSHSYHSGACLYFTFAFVYGDRDPLPLYEVVKKAIQQSFIDNGATLSHHHAVGTEHSPWLSQDISPAGEKIMKGLFAAVDPGSNFNPGKITS</sequence>
<organism evidence="11 12">
    <name type="scientific">Microlunatus endophyticus</name>
    <dbReference type="NCBI Taxonomy" id="1716077"/>
    <lineage>
        <taxon>Bacteria</taxon>
        <taxon>Bacillati</taxon>
        <taxon>Actinomycetota</taxon>
        <taxon>Actinomycetes</taxon>
        <taxon>Propionibacteriales</taxon>
        <taxon>Propionibacteriaceae</taxon>
        <taxon>Microlunatus</taxon>
    </lineage>
</organism>
<dbReference type="PROSITE" id="PS51387">
    <property type="entry name" value="FAD_PCMH"/>
    <property type="match status" value="1"/>
</dbReference>
<name>A0A917SDC4_9ACTN</name>
<dbReference type="AlphaFoldDB" id="A0A917SDC4"/>
<dbReference type="InterPro" id="IPR016164">
    <property type="entry name" value="FAD-linked_Oxase-like_C"/>
</dbReference>
<evidence type="ECO:0000256" key="5">
    <source>
        <dbReference type="PIRSR" id="PIRSR625650-1"/>
    </source>
</evidence>
<reference evidence="11" key="2">
    <citation type="submission" date="2020-09" db="EMBL/GenBank/DDBJ databases">
        <authorList>
            <person name="Sun Q."/>
            <person name="Zhou Y."/>
        </authorList>
    </citation>
    <scope>NUCLEOTIDE SEQUENCE</scope>
    <source>
        <strain evidence="11">CGMCC 4.7306</strain>
    </source>
</reference>
<feature type="binding site" evidence="7">
    <location>
        <begin position="226"/>
        <end position="232"/>
    </location>
    <ligand>
        <name>FAD</name>
        <dbReference type="ChEBI" id="CHEBI:57692"/>
    </ligand>
</feature>
<evidence type="ECO:0000313" key="12">
    <source>
        <dbReference type="Proteomes" id="UP000613840"/>
    </source>
</evidence>
<dbReference type="PANTHER" id="PTHR46568">
    <property type="entry name" value="ALKYLDIHYDROXYACETONEPHOSPHATE SYNTHASE, PEROXISOMAL"/>
    <property type="match status" value="1"/>
</dbReference>
<dbReference type="InterPro" id="IPR025650">
    <property type="entry name" value="Alkyl-DHAP_Synthase"/>
</dbReference>
<evidence type="ECO:0000259" key="10">
    <source>
        <dbReference type="PROSITE" id="PS51387"/>
    </source>
</evidence>
<dbReference type="GO" id="GO:0016491">
    <property type="term" value="F:oxidoreductase activity"/>
    <property type="evidence" value="ECO:0007669"/>
    <property type="project" value="UniProtKB-KW"/>
</dbReference>
<comment type="cofactor">
    <cofactor evidence="7">
        <name>FAD</name>
        <dbReference type="ChEBI" id="CHEBI:57692"/>
    </cofactor>
</comment>
<evidence type="ECO:0000256" key="7">
    <source>
        <dbReference type="PIRSR" id="PIRSR625650-3"/>
    </source>
</evidence>
<keyword evidence="3 7" id="KW-0274">FAD</keyword>
<dbReference type="SUPFAM" id="SSF56176">
    <property type="entry name" value="FAD-binding/transporter-associated domain-like"/>
    <property type="match status" value="1"/>
</dbReference>
<dbReference type="RefSeq" id="WP_188896170.1">
    <property type="nucleotide sequence ID" value="NZ_BMMZ01000007.1"/>
</dbReference>
<evidence type="ECO:0000313" key="11">
    <source>
        <dbReference type="EMBL" id="GGL69180.1"/>
    </source>
</evidence>
<proteinExistence type="inferred from homology"/>
<evidence type="ECO:0000256" key="2">
    <source>
        <dbReference type="ARBA" id="ARBA00022630"/>
    </source>
</evidence>
<dbReference type="Gene3D" id="3.30.465.10">
    <property type="match status" value="1"/>
</dbReference>
<dbReference type="Gene3D" id="3.30.43.10">
    <property type="entry name" value="Uridine Diphospho-n-acetylenolpyruvylglucosamine Reductase, domain 2"/>
    <property type="match status" value="1"/>
</dbReference>
<feature type="region of interest" description="Disordered" evidence="9">
    <location>
        <begin position="1"/>
        <end position="23"/>
    </location>
</feature>
<feature type="binding site" evidence="7">
    <location>
        <begin position="239"/>
        <end position="242"/>
    </location>
    <ligand>
        <name>FAD</name>
        <dbReference type="ChEBI" id="CHEBI:57692"/>
    </ligand>
</feature>
<dbReference type="GO" id="GO:0071949">
    <property type="term" value="F:FAD binding"/>
    <property type="evidence" value="ECO:0007669"/>
    <property type="project" value="InterPro"/>
</dbReference>
<keyword evidence="2" id="KW-0285">Flavoprotein</keyword>
<evidence type="ECO:0000256" key="3">
    <source>
        <dbReference type="ARBA" id="ARBA00022827"/>
    </source>
</evidence>
<feature type="domain" description="FAD-binding PCMH-type" evidence="10">
    <location>
        <begin position="125"/>
        <end position="306"/>
    </location>
</feature>
<dbReference type="InterPro" id="IPR016167">
    <property type="entry name" value="FAD-bd_PCMH_sub1"/>
</dbReference>
<gene>
    <name evidence="11" type="ORF">GCM10011575_29800</name>
</gene>
<feature type="site" description="Important for enzyme activity" evidence="8">
    <location>
        <position position="341"/>
    </location>
</feature>
<dbReference type="Pfam" id="PF01565">
    <property type="entry name" value="FAD_binding_4"/>
    <property type="match status" value="1"/>
</dbReference>
<dbReference type="Pfam" id="PF02913">
    <property type="entry name" value="FAD-oxidase_C"/>
    <property type="match status" value="1"/>
</dbReference>
<feature type="binding site" evidence="6">
    <location>
        <position position="431"/>
    </location>
    <ligand>
        <name>substrate</name>
    </ligand>
</feature>
<dbReference type="InterPro" id="IPR036318">
    <property type="entry name" value="FAD-bd_PCMH-like_sf"/>
</dbReference>
<feature type="active site" description="Proton donor/acceptor" evidence="5">
    <location>
        <position position="493"/>
    </location>
</feature>
<keyword evidence="12" id="KW-1185">Reference proteome</keyword>
<evidence type="ECO:0000256" key="8">
    <source>
        <dbReference type="PIRSR" id="PIRSR625650-4"/>
    </source>
</evidence>
<dbReference type="InterPro" id="IPR016169">
    <property type="entry name" value="FAD-bd_PCMH_sub2"/>
</dbReference>
<accession>A0A917SDC4</accession>
<evidence type="ECO:0000256" key="4">
    <source>
        <dbReference type="ARBA" id="ARBA00023002"/>
    </source>
</evidence>
<dbReference type="GO" id="GO:0008609">
    <property type="term" value="F:alkylglycerone-phosphate synthase activity"/>
    <property type="evidence" value="ECO:0007669"/>
    <property type="project" value="InterPro"/>
</dbReference>
<reference evidence="11" key="1">
    <citation type="journal article" date="2014" name="Int. J. Syst. Evol. Microbiol.">
        <title>Complete genome sequence of Corynebacterium casei LMG S-19264T (=DSM 44701T), isolated from a smear-ripened cheese.</title>
        <authorList>
            <consortium name="US DOE Joint Genome Institute (JGI-PGF)"/>
            <person name="Walter F."/>
            <person name="Albersmeier A."/>
            <person name="Kalinowski J."/>
            <person name="Ruckert C."/>
        </authorList>
    </citation>
    <scope>NUCLEOTIDE SEQUENCE</scope>
    <source>
        <strain evidence="11">CGMCC 4.7306</strain>
    </source>
</reference>